<dbReference type="AlphaFoldDB" id="A0A2J6SQ35"/>
<proteinExistence type="predicted"/>
<keyword evidence="5" id="KW-1185">Reference proteome</keyword>
<dbReference type="GO" id="GO:0008270">
    <property type="term" value="F:zinc ion binding"/>
    <property type="evidence" value="ECO:0007669"/>
    <property type="project" value="InterPro"/>
</dbReference>
<evidence type="ECO:0000313" key="5">
    <source>
        <dbReference type="Proteomes" id="UP000235371"/>
    </source>
</evidence>
<name>A0A2J6SQ35_9HELO</name>
<sequence length="691" mass="78465">MLHGLPGTHLSHGRSATSYNRRRASNACLVCRSRKTKCDNQRPRCGFCVSNGGNCRYVDSDPSQLDRSTLTILERISQLESSLINHIDSKLEDRAFSPTNEQFPGEPRDLHDYAYQTQGHIVTSRPYESPTTGSVDWRSPAVSGIVQNNPGTPVVVPSDDAPPSAEVLLRASEMSIESILKWPIFPEAAPHLVATLEIPLIEVVDRPRPNNIRQQSSALPDLSPDTINCLVQNFLNNNHIKNPVLDVKALWADAREFAESGPQWDARSCLLLLVCAISTLSAPLTDELSPGVSKQQERLLTAEAYFLASQRRIGMLCHENSFIGAQCSFLSAVYLLSTLRILAAWKCFVQAGSQCLAWLTSQGRMTRDNKLKANISFGGDMLWQQNENERAHHIEESLYWSCLKSEMFHLRLPGSGLGEVDYPHLYPSPPQDVPDIYDHTSPSSASSRSFSNPEQTHVDRQNLQLAWYFYLAEIAMKRKLNNLLVWRYDNRSEGELLDQKSKDLRLQRSVVEFERQNEDWYHMLPAQMKFPQDSNVPSNDILRLILRGHMNDIRDFVRFPALEEVLALNPHALLRSFSPVQLQLTRECLQIAVESIEANRESFFHRHQGTWLMARTCTRSSLILLAMALRCQAEAQSTGVMAIELEEMMLPSRWRKVVEQTVEVLKYWSDESNDLARLNDLLRDLLHTYDS</sequence>
<dbReference type="SUPFAM" id="SSF57701">
    <property type="entry name" value="Zn2/Cys6 DNA-binding domain"/>
    <property type="match status" value="1"/>
</dbReference>
<evidence type="ECO:0000259" key="3">
    <source>
        <dbReference type="PROSITE" id="PS50048"/>
    </source>
</evidence>
<dbReference type="InterPro" id="IPR001138">
    <property type="entry name" value="Zn2Cys6_DnaBD"/>
</dbReference>
<dbReference type="PROSITE" id="PS50048">
    <property type="entry name" value="ZN2_CY6_FUNGAL_2"/>
    <property type="match status" value="1"/>
</dbReference>
<dbReference type="RefSeq" id="XP_024729744.1">
    <property type="nucleotide sequence ID" value="XM_024875869.1"/>
</dbReference>
<evidence type="ECO:0000256" key="1">
    <source>
        <dbReference type="ARBA" id="ARBA00023242"/>
    </source>
</evidence>
<dbReference type="Proteomes" id="UP000235371">
    <property type="component" value="Unassembled WGS sequence"/>
</dbReference>
<evidence type="ECO:0000313" key="4">
    <source>
        <dbReference type="EMBL" id="PMD52840.1"/>
    </source>
</evidence>
<dbReference type="CDD" id="cd12148">
    <property type="entry name" value="fungal_TF_MHR"/>
    <property type="match status" value="1"/>
</dbReference>
<feature type="compositionally biased region" description="Low complexity" evidence="2">
    <location>
        <begin position="441"/>
        <end position="451"/>
    </location>
</feature>
<dbReference type="CDD" id="cd00067">
    <property type="entry name" value="GAL4"/>
    <property type="match status" value="1"/>
</dbReference>
<evidence type="ECO:0000256" key="2">
    <source>
        <dbReference type="SAM" id="MobiDB-lite"/>
    </source>
</evidence>
<dbReference type="STRING" id="1095630.A0A2J6SQ35"/>
<feature type="region of interest" description="Disordered" evidence="2">
    <location>
        <begin position="431"/>
        <end position="455"/>
    </location>
</feature>
<dbReference type="Pfam" id="PF00172">
    <property type="entry name" value="Zn_clus"/>
    <property type="match status" value="1"/>
</dbReference>
<keyword evidence="1" id="KW-0539">Nucleus</keyword>
<dbReference type="PANTHER" id="PTHR47785:SF5">
    <property type="entry name" value="ZN(II)2CYS6 TRANSCRIPTION FACTOR (EUROFUNG)"/>
    <property type="match status" value="1"/>
</dbReference>
<dbReference type="OrthoDB" id="4356994at2759"/>
<dbReference type="GO" id="GO:0000981">
    <property type="term" value="F:DNA-binding transcription factor activity, RNA polymerase II-specific"/>
    <property type="evidence" value="ECO:0007669"/>
    <property type="project" value="InterPro"/>
</dbReference>
<dbReference type="PROSITE" id="PS00463">
    <property type="entry name" value="ZN2_CY6_FUNGAL_1"/>
    <property type="match status" value="1"/>
</dbReference>
<reference evidence="4 5" key="1">
    <citation type="submission" date="2016-04" db="EMBL/GenBank/DDBJ databases">
        <title>A degradative enzymes factory behind the ericoid mycorrhizal symbiosis.</title>
        <authorList>
            <consortium name="DOE Joint Genome Institute"/>
            <person name="Martino E."/>
            <person name="Morin E."/>
            <person name="Grelet G."/>
            <person name="Kuo A."/>
            <person name="Kohler A."/>
            <person name="Daghino S."/>
            <person name="Barry K."/>
            <person name="Choi C."/>
            <person name="Cichocki N."/>
            <person name="Clum A."/>
            <person name="Copeland A."/>
            <person name="Hainaut M."/>
            <person name="Haridas S."/>
            <person name="Labutti K."/>
            <person name="Lindquist E."/>
            <person name="Lipzen A."/>
            <person name="Khouja H.-R."/>
            <person name="Murat C."/>
            <person name="Ohm R."/>
            <person name="Olson A."/>
            <person name="Spatafora J."/>
            <person name="Veneault-Fourrey C."/>
            <person name="Henrissat B."/>
            <person name="Grigoriev I."/>
            <person name="Martin F."/>
            <person name="Perotto S."/>
        </authorList>
    </citation>
    <scope>NUCLEOTIDE SEQUENCE [LARGE SCALE GENOMIC DNA]</scope>
    <source>
        <strain evidence="4 5">E</strain>
    </source>
</reference>
<organism evidence="4 5">
    <name type="scientific">Hyaloscypha bicolor E</name>
    <dbReference type="NCBI Taxonomy" id="1095630"/>
    <lineage>
        <taxon>Eukaryota</taxon>
        <taxon>Fungi</taxon>
        <taxon>Dikarya</taxon>
        <taxon>Ascomycota</taxon>
        <taxon>Pezizomycotina</taxon>
        <taxon>Leotiomycetes</taxon>
        <taxon>Helotiales</taxon>
        <taxon>Hyaloscyphaceae</taxon>
        <taxon>Hyaloscypha</taxon>
        <taxon>Hyaloscypha bicolor</taxon>
    </lineage>
</organism>
<dbReference type="PANTHER" id="PTHR47785">
    <property type="entry name" value="ZN(II)2CYS6 TRANSCRIPTION FACTOR (EUROFUNG)-RELATED-RELATED"/>
    <property type="match status" value="1"/>
</dbReference>
<dbReference type="Gene3D" id="4.10.240.10">
    <property type="entry name" value="Zn(2)-C6 fungal-type DNA-binding domain"/>
    <property type="match status" value="1"/>
</dbReference>
<dbReference type="GeneID" id="36583948"/>
<dbReference type="SMART" id="SM00066">
    <property type="entry name" value="GAL4"/>
    <property type="match status" value="1"/>
</dbReference>
<protein>
    <recommendedName>
        <fullName evidence="3">Zn(2)-C6 fungal-type domain-containing protein</fullName>
    </recommendedName>
</protein>
<gene>
    <name evidence="4" type="ORF">K444DRAFT_542289</name>
</gene>
<feature type="domain" description="Zn(2)-C6 fungal-type" evidence="3">
    <location>
        <begin position="27"/>
        <end position="57"/>
    </location>
</feature>
<dbReference type="InterPro" id="IPR036864">
    <property type="entry name" value="Zn2-C6_fun-type_DNA-bd_sf"/>
</dbReference>
<accession>A0A2J6SQ35</accession>
<dbReference type="InterPro" id="IPR053181">
    <property type="entry name" value="EcdB-like_regulator"/>
</dbReference>
<dbReference type="EMBL" id="KZ613895">
    <property type="protein sequence ID" value="PMD52840.1"/>
    <property type="molecule type" value="Genomic_DNA"/>
</dbReference>
<dbReference type="InParanoid" id="A0A2J6SQ35"/>